<organism evidence="1">
    <name type="scientific">marine sediment metagenome</name>
    <dbReference type="NCBI Taxonomy" id="412755"/>
    <lineage>
        <taxon>unclassified sequences</taxon>
        <taxon>metagenomes</taxon>
        <taxon>ecological metagenomes</taxon>
    </lineage>
</organism>
<evidence type="ECO:0000313" key="1">
    <source>
        <dbReference type="EMBL" id="KKM05633.1"/>
    </source>
</evidence>
<name>A0A0F9K2Y7_9ZZZZ</name>
<sequence>MEILDMRSVIGKAQLDTAKYYALKVNNTTGHELGRFIGMSENGAAFVIVNSLVRQDRAMENVTIRDDVLPEVVFEIGEA</sequence>
<reference evidence="1" key="1">
    <citation type="journal article" date="2015" name="Nature">
        <title>Complex archaea that bridge the gap between prokaryotes and eukaryotes.</title>
        <authorList>
            <person name="Spang A."/>
            <person name="Saw J.H."/>
            <person name="Jorgensen S.L."/>
            <person name="Zaremba-Niedzwiedzka K."/>
            <person name="Martijn J."/>
            <person name="Lind A.E."/>
            <person name="van Eijk R."/>
            <person name="Schleper C."/>
            <person name="Guy L."/>
            <person name="Ettema T.J."/>
        </authorList>
    </citation>
    <scope>NUCLEOTIDE SEQUENCE</scope>
</reference>
<accession>A0A0F9K2Y7</accession>
<dbReference type="EMBL" id="LAZR01016173">
    <property type="protein sequence ID" value="KKM05633.1"/>
    <property type="molecule type" value="Genomic_DNA"/>
</dbReference>
<proteinExistence type="predicted"/>
<gene>
    <name evidence="1" type="ORF">LCGC14_1752130</name>
</gene>
<protein>
    <submittedName>
        <fullName evidence="1">Uncharacterized protein</fullName>
    </submittedName>
</protein>
<dbReference type="AlphaFoldDB" id="A0A0F9K2Y7"/>
<comment type="caution">
    <text evidence="1">The sequence shown here is derived from an EMBL/GenBank/DDBJ whole genome shotgun (WGS) entry which is preliminary data.</text>
</comment>